<dbReference type="InterPro" id="IPR041489">
    <property type="entry name" value="PDZ_6"/>
</dbReference>
<dbReference type="InterPro" id="IPR005151">
    <property type="entry name" value="Tail-specific_protease"/>
</dbReference>
<dbReference type="InterPro" id="IPR029045">
    <property type="entry name" value="ClpP/crotonase-like_dom_sf"/>
</dbReference>
<accession>A0A5J4SH50</accession>
<dbReference type="EMBL" id="SNRY01000179">
    <property type="protein sequence ID" value="KAA6345238.1"/>
    <property type="molecule type" value="Genomic_DNA"/>
</dbReference>
<dbReference type="GO" id="GO:0030288">
    <property type="term" value="C:outer membrane-bounded periplasmic space"/>
    <property type="evidence" value="ECO:0007669"/>
    <property type="project" value="TreeGrafter"/>
</dbReference>
<dbReference type="Pfam" id="PF18294">
    <property type="entry name" value="Pept_S41_N"/>
    <property type="match status" value="1"/>
</dbReference>
<sequence>MNLKPRELKSLKITVVFLYLLFVACFEDRRKEYEPYNGVQKWVEGIMRKDYYWYKEMPDAKGLNFFTEPIAFFQSLLSQNDGKQKNGTHYYYSVLEDLSETDTRSIQQTDYSYGFEFMVYRMGGSQYGALILYVVPDSPAGKIGLKRGEWIFEIDGKPLSETNYATLLGGEATKFEMGVWYGNGFVPIGEYTIEAARKIDDNPIHYYNVYRPANDNSKRIGYLVYNHFTAGINDEDNTYDDDLRKISHEFKDKDVNEFILDLRYNNGGLLTSAELLCAILAPESVLGKSIGYVEFNDKHNPQTQDLSLDANILKGGVNLNLSTLYVLVSESSASASEMVINSLSPYMKVVLIGMQTEGKNVGSTTYKNDEFNWELRPIICKIYNSEDKSDYENGFIPDYTADESLDTNINSFLDFGNPDELLLNTALRLINGTYKEGEDYATSRSLTGKPVPVHCSLDRKATNGVIIR</sequence>
<dbReference type="GO" id="GO:0004175">
    <property type="term" value="F:endopeptidase activity"/>
    <property type="evidence" value="ECO:0007669"/>
    <property type="project" value="TreeGrafter"/>
</dbReference>
<gene>
    <name evidence="2" type="ORF">EZS27_007168</name>
</gene>
<dbReference type="GO" id="GO:0006508">
    <property type="term" value="P:proteolysis"/>
    <property type="evidence" value="ECO:0007669"/>
    <property type="project" value="UniProtKB-KW"/>
</dbReference>
<dbReference type="AlphaFoldDB" id="A0A5J4SH50"/>
<dbReference type="GO" id="GO:0008236">
    <property type="term" value="F:serine-type peptidase activity"/>
    <property type="evidence" value="ECO:0007669"/>
    <property type="project" value="InterPro"/>
</dbReference>
<keyword evidence="2" id="KW-0378">Hydrolase</keyword>
<feature type="domain" description="PDZ" evidence="1">
    <location>
        <begin position="103"/>
        <end position="164"/>
    </location>
</feature>
<dbReference type="Gene3D" id="2.30.42.10">
    <property type="match status" value="1"/>
</dbReference>
<comment type="caution">
    <text evidence="2">The sequence shown here is derived from an EMBL/GenBank/DDBJ whole genome shotgun (WGS) entry which is preliminary data.</text>
</comment>
<dbReference type="CDD" id="cd07561">
    <property type="entry name" value="Peptidase_S41_CPP_like"/>
    <property type="match status" value="1"/>
</dbReference>
<dbReference type="Gene3D" id="3.90.226.10">
    <property type="entry name" value="2-enoyl-CoA Hydratase, Chain A, domain 1"/>
    <property type="match status" value="1"/>
</dbReference>
<dbReference type="Pfam" id="PF17820">
    <property type="entry name" value="PDZ_6"/>
    <property type="match status" value="1"/>
</dbReference>
<proteinExistence type="predicted"/>
<protein>
    <submittedName>
        <fullName evidence="2">Putative CtpA-like serine protease</fullName>
        <ecNumber evidence="2">3.4.21.-</ecNumber>
    </submittedName>
</protein>
<dbReference type="EC" id="3.4.21.-" evidence="2"/>
<dbReference type="InterPro" id="IPR001478">
    <property type="entry name" value="PDZ"/>
</dbReference>
<dbReference type="PANTHER" id="PTHR32060:SF30">
    <property type="entry name" value="CARBOXY-TERMINAL PROCESSING PROTEASE CTPA"/>
    <property type="match status" value="1"/>
</dbReference>
<organism evidence="2">
    <name type="scientific">termite gut metagenome</name>
    <dbReference type="NCBI Taxonomy" id="433724"/>
    <lineage>
        <taxon>unclassified sequences</taxon>
        <taxon>metagenomes</taxon>
        <taxon>organismal metagenomes</taxon>
    </lineage>
</organism>
<evidence type="ECO:0000313" key="2">
    <source>
        <dbReference type="EMBL" id="KAA6345238.1"/>
    </source>
</evidence>
<dbReference type="InterPro" id="IPR036034">
    <property type="entry name" value="PDZ_sf"/>
</dbReference>
<dbReference type="GO" id="GO:0007165">
    <property type="term" value="P:signal transduction"/>
    <property type="evidence" value="ECO:0007669"/>
    <property type="project" value="TreeGrafter"/>
</dbReference>
<reference evidence="2" key="1">
    <citation type="submission" date="2019-03" db="EMBL/GenBank/DDBJ databases">
        <title>Single cell metagenomics reveals metabolic interactions within the superorganism composed of flagellate Streblomastix strix and complex community of Bacteroidetes bacteria on its surface.</title>
        <authorList>
            <person name="Treitli S.C."/>
            <person name="Kolisko M."/>
            <person name="Husnik F."/>
            <person name="Keeling P."/>
            <person name="Hampl V."/>
        </authorList>
    </citation>
    <scope>NUCLEOTIDE SEQUENCE</scope>
    <source>
        <strain evidence="2">STM</strain>
    </source>
</reference>
<evidence type="ECO:0000259" key="1">
    <source>
        <dbReference type="PROSITE" id="PS50106"/>
    </source>
</evidence>
<dbReference type="SUPFAM" id="SSF50156">
    <property type="entry name" value="PDZ domain-like"/>
    <property type="match status" value="1"/>
</dbReference>
<dbReference type="Gene3D" id="3.30.750.170">
    <property type="match status" value="1"/>
</dbReference>
<dbReference type="InterPro" id="IPR041613">
    <property type="entry name" value="Pept_S41_N"/>
</dbReference>
<dbReference type="PROSITE" id="PS51257">
    <property type="entry name" value="PROKAR_LIPOPROTEIN"/>
    <property type="match status" value="1"/>
</dbReference>
<dbReference type="PANTHER" id="PTHR32060">
    <property type="entry name" value="TAIL-SPECIFIC PROTEASE"/>
    <property type="match status" value="1"/>
</dbReference>
<keyword evidence="2" id="KW-0645">Protease</keyword>
<name>A0A5J4SH50_9ZZZZ</name>
<dbReference type="SMART" id="SM00245">
    <property type="entry name" value="TSPc"/>
    <property type="match status" value="1"/>
</dbReference>
<dbReference type="Pfam" id="PF03572">
    <property type="entry name" value="Peptidase_S41"/>
    <property type="match status" value="1"/>
</dbReference>
<dbReference type="PROSITE" id="PS50106">
    <property type="entry name" value="PDZ"/>
    <property type="match status" value="1"/>
</dbReference>
<dbReference type="SMART" id="SM00228">
    <property type="entry name" value="PDZ"/>
    <property type="match status" value="1"/>
</dbReference>
<dbReference type="SUPFAM" id="SSF52096">
    <property type="entry name" value="ClpP/crotonase"/>
    <property type="match status" value="1"/>
</dbReference>